<accession>A0A2P9AP49</accession>
<evidence type="ECO:0000313" key="1">
    <source>
        <dbReference type="EMBL" id="SJM32906.1"/>
    </source>
</evidence>
<protein>
    <submittedName>
        <fullName evidence="1">Uncharacterized protein</fullName>
    </submittedName>
</protein>
<name>A0A2P9AP49_9HYPH</name>
<dbReference type="Proteomes" id="UP000245698">
    <property type="component" value="Unassembled WGS sequence"/>
</dbReference>
<proteinExistence type="predicted"/>
<organism evidence="1 2">
    <name type="scientific">Mesorhizobium delmotii</name>
    <dbReference type="NCBI Taxonomy" id="1631247"/>
    <lineage>
        <taxon>Bacteria</taxon>
        <taxon>Pseudomonadati</taxon>
        <taxon>Pseudomonadota</taxon>
        <taxon>Alphaproteobacteria</taxon>
        <taxon>Hyphomicrobiales</taxon>
        <taxon>Phyllobacteriaceae</taxon>
        <taxon>Mesorhizobium</taxon>
    </lineage>
</organism>
<dbReference type="AlphaFoldDB" id="A0A2P9AP49"/>
<sequence length="97" mass="10096">MVNNTLRQESGAVPRRIAIDSIRHMGSDSGKVLPNAGKRPNVAPITVLAGVAATAARRTRNCPACGLPACGQAFAVALPNARIQANAIAQEIVRKGR</sequence>
<evidence type="ECO:0000313" key="2">
    <source>
        <dbReference type="Proteomes" id="UP000245698"/>
    </source>
</evidence>
<gene>
    <name evidence="1" type="ORF">BQ8482_330041</name>
</gene>
<dbReference type="EMBL" id="FUIG01000041">
    <property type="protein sequence ID" value="SJM32906.1"/>
    <property type="molecule type" value="Genomic_DNA"/>
</dbReference>
<reference evidence="2" key="1">
    <citation type="submission" date="2016-12" db="EMBL/GenBank/DDBJ databases">
        <authorList>
            <person name="Brunel B."/>
        </authorList>
    </citation>
    <scope>NUCLEOTIDE SEQUENCE [LARGE SCALE GENOMIC DNA]</scope>
</reference>
<keyword evidence="2" id="KW-1185">Reference proteome</keyword>